<comment type="similarity">
    <text evidence="1">Belongs to the thioredoxin family.</text>
</comment>
<dbReference type="PANTHER" id="PTHR45663">
    <property type="entry name" value="GEO12009P1"/>
    <property type="match status" value="1"/>
</dbReference>
<dbReference type="Proteomes" id="UP000295172">
    <property type="component" value="Unassembled WGS sequence"/>
</dbReference>
<dbReference type="InterPro" id="IPR013766">
    <property type="entry name" value="Thioredoxin_domain"/>
</dbReference>
<keyword evidence="2" id="KW-0813">Transport</keyword>
<dbReference type="Gene3D" id="3.40.30.10">
    <property type="entry name" value="Glutaredoxin"/>
    <property type="match status" value="1"/>
</dbReference>
<dbReference type="GO" id="GO:0005829">
    <property type="term" value="C:cytosol"/>
    <property type="evidence" value="ECO:0007669"/>
    <property type="project" value="TreeGrafter"/>
</dbReference>
<keyword evidence="3" id="KW-0249">Electron transport</keyword>
<reference evidence="8 9" key="1">
    <citation type="submission" date="2019-02" db="EMBL/GenBank/DDBJ databases">
        <title>Draft genome sequences of novel Actinobacteria.</title>
        <authorList>
            <person name="Sahin N."/>
            <person name="Ay H."/>
            <person name="Saygin H."/>
        </authorList>
    </citation>
    <scope>NUCLEOTIDE SEQUENCE [LARGE SCALE GENOMIC DNA]</scope>
    <source>
        <strain evidence="8 9">16K104</strain>
    </source>
</reference>
<dbReference type="PANTHER" id="PTHR45663:SF40">
    <property type="entry name" value="THIOREDOXIN 2"/>
    <property type="match status" value="1"/>
</dbReference>
<name>A0A4R4WBX1_9ACTN</name>
<dbReference type="NCBIfam" id="TIGR01068">
    <property type="entry name" value="thioredoxin"/>
    <property type="match status" value="1"/>
</dbReference>
<proteinExistence type="inferred from homology"/>
<dbReference type="PROSITE" id="PS51352">
    <property type="entry name" value="THIOREDOXIN_2"/>
    <property type="match status" value="1"/>
</dbReference>
<dbReference type="InterPro" id="IPR017937">
    <property type="entry name" value="Thioredoxin_CS"/>
</dbReference>
<dbReference type="InterPro" id="IPR036249">
    <property type="entry name" value="Thioredoxin-like_sf"/>
</dbReference>
<evidence type="ECO:0000256" key="5">
    <source>
        <dbReference type="ARBA" id="ARBA00023284"/>
    </source>
</evidence>
<keyword evidence="4" id="KW-1015">Disulfide bond</keyword>
<evidence type="ECO:0000313" key="8">
    <source>
        <dbReference type="EMBL" id="TDD16309.1"/>
    </source>
</evidence>
<dbReference type="OrthoDB" id="9790390at2"/>
<protein>
    <recommendedName>
        <fullName evidence="6">Thioredoxin</fullName>
    </recommendedName>
</protein>
<organism evidence="8 9">
    <name type="scientific">Kribbella turkmenica</name>
    <dbReference type="NCBI Taxonomy" id="2530375"/>
    <lineage>
        <taxon>Bacteria</taxon>
        <taxon>Bacillati</taxon>
        <taxon>Actinomycetota</taxon>
        <taxon>Actinomycetes</taxon>
        <taxon>Propionibacteriales</taxon>
        <taxon>Kribbellaceae</taxon>
        <taxon>Kribbella</taxon>
    </lineage>
</organism>
<evidence type="ECO:0000256" key="6">
    <source>
        <dbReference type="NCBIfam" id="TIGR01068"/>
    </source>
</evidence>
<dbReference type="CDD" id="cd02947">
    <property type="entry name" value="TRX_family"/>
    <property type="match status" value="1"/>
</dbReference>
<keyword evidence="9" id="KW-1185">Reference proteome</keyword>
<evidence type="ECO:0000259" key="7">
    <source>
        <dbReference type="PROSITE" id="PS51352"/>
    </source>
</evidence>
<feature type="domain" description="Thioredoxin" evidence="7">
    <location>
        <begin position="1"/>
        <end position="105"/>
    </location>
</feature>
<evidence type="ECO:0000313" key="9">
    <source>
        <dbReference type="Proteomes" id="UP000295172"/>
    </source>
</evidence>
<dbReference type="AlphaFoldDB" id="A0A4R4WBX1"/>
<dbReference type="PRINTS" id="PR00421">
    <property type="entry name" value="THIOREDOXIN"/>
</dbReference>
<dbReference type="EMBL" id="SMKR01000179">
    <property type="protein sequence ID" value="TDD16309.1"/>
    <property type="molecule type" value="Genomic_DNA"/>
</dbReference>
<evidence type="ECO:0000256" key="3">
    <source>
        <dbReference type="ARBA" id="ARBA00022982"/>
    </source>
</evidence>
<evidence type="ECO:0000256" key="1">
    <source>
        <dbReference type="ARBA" id="ARBA00008987"/>
    </source>
</evidence>
<dbReference type="Pfam" id="PF00085">
    <property type="entry name" value="Thioredoxin"/>
    <property type="match status" value="1"/>
</dbReference>
<dbReference type="GO" id="GO:0015035">
    <property type="term" value="F:protein-disulfide reductase activity"/>
    <property type="evidence" value="ECO:0007669"/>
    <property type="project" value="UniProtKB-UniRule"/>
</dbReference>
<dbReference type="RefSeq" id="WP_132326323.1">
    <property type="nucleotide sequence ID" value="NZ_SMKR01000179.1"/>
</dbReference>
<accession>A0A4R4WBX1</accession>
<sequence>MATVELTDDNFESTINDNDIVLVDFWASWCGPCHQFAPVFERSAEDNPEIVHAKLDIGAQQRIPGAVGITAIPTLMVFREGVLVFNQAGALPAAALAQVVDAVKDLDMDEVRKDVTAQSHEHGDDTAMP</sequence>
<dbReference type="SUPFAM" id="SSF52833">
    <property type="entry name" value="Thioredoxin-like"/>
    <property type="match status" value="1"/>
</dbReference>
<comment type="caution">
    <text evidence="8">The sequence shown here is derived from an EMBL/GenBank/DDBJ whole genome shotgun (WGS) entry which is preliminary data.</text>
</comment>
<evidence type="ECO:0000256" key="4">
    <source>
        <dbReference type="ARBA" id="ARBA00023157"/>
    </source>
</evidence>
<gene>
    <name evidence="8" type="primary">trxA</name>
    <name evidence="8" type="ORF">E1218_29985</name>
</gene>
<evidence type="ECO:0000256" key="2">
    <source>
        <dbReference type="ARBA" id="ARBA00022448"/>
    </source>
</evidence>
<dbReference type="FunFam" id="3.40.30.10:FF:000155">
    <property type="entry name" value="Thioredoxin"/>
    <property type="match status" value="1"/>
</dbReference>
<dbReference type="PROSITE" id="PS00194">
    <property type="entry name" value="THIOREDOXIN_1"/>
    <property type="match status" value="1"/>
</dbReference>
<keyword evidence="5" id="KW-0676">Redox-active center</keyword>
<dbReference type="InterPro" id="IPR005746">
    <property type="entry name" value="Thioredoxin"/>
</dbReference>